<dbReference type="Gene3D" id="3.30.110.70">
    <property type="entry name" value="Hypothetical protein apc22750. Chain B"/>
    <property type="match status" value="1"/>
</dbReference>
<reference evidence="3 4" key="1">
    <citation type="journal article" date="2011" name="Front. Microbiol.">
        <title>Genomic signatures of strain selection and enhancement in Bacillus atrophaeus var. globigii, a historical biowarfare simulant.</title>
        <authorList>
            <person name="Gibbons H.S."/>
            <person name="Broomall S.M."/>
            <person name="McNew L.A."/>
            <person name="Daligault H."/>
            <person name="Chapman C."/>
            <person name="Bruce D."/>
            <person name="Karavis M."/>
            <person name="Krepps M."/>
            <person name="McGregor P.A."/>
            <person name="Hong C."/>
            <person name="Park K.H."/>
            <person name="Akmal A."/>
            <person name="Feldman A."/>
            <person name="Lin J.S."/>
            <person name="Chang W.E."/>
            <person name="Higgs B.W."/>
            <person name="Demirev P."/>
            <person name="Lindquist J."/>
            <person name="Liem A."/>
            <person name="Fochler E."/>
            <person name="Read T.D."/>
            <person name="Tapia R."/>
            <person name="Johnson S."/>
            <person name="Bishop-Lilly K.A."/>
            <person name="Detter C."/>
            <person name="Han C."/>
            <person name="Sozhamannan S."/>
            <person name="Rosenzweig C.N."/>
            <person name="Skowronski E.W."/>
        </authorList>
    </citation>
    <scope>NUCLEOTIDE SEQUENCE [LARGE SCALE GENOMIC DNA]</scope>
    <source>
        <strain evidence="3 4">TPS4-2</strain>
    </source>
</reference>
<comment type="caution">
    <text evidence="3">The sequence shown here is derived from an EMBL/GenBank/DDBJ whole genome shotgun (WGS) entry which is preliminary data.</text>
</comment>
<name>A0A432YP65_9GAMM</name>
<feature type="chain" id="PRO_5019363116" description="DUF4156 domain-containing protein" evidence="2">
    <location>
        <begin position="21"/>
        <end position="164"/>
    </location>
</feature>
<dbReference type="AlphaFoldDB" id="A0A432YP65"/>
<feature type="region of interest" description="Disordered" evidence="1">
    <location>
        <begin position="142"/>
        <end position="164"/>
    </location>
</feature>
<proteinExistence type="predicted"/>
<dbReference type="RefSeq" id="WP_126752648.1">
    <property type="nucleotide sequence ID" value="NZ_JBHUMT010000004.1"/>
</dbReference>
<dbReference type="PROSITE" id="PS51257">
    <property type="entry name" value="PROKAR_LIPOPROTEIN"/>
    <property type="match status" value="1"/>
</dbReference>
<gene>
    <name evidence="3" type="ORF">CWI73_09975</name>
</gene>
<keyword evidence="2" id="KW-0732">Signal</keyword>
<dbReference type="Proteomes" id="UP000288361">
    <property type="component" value="Unassembled WGS sequence"/>
</dbReference>
<sequence>MRFITYSAVLLFGLVLTGCASPTSSILIGDARPEIPVAQVKVYLEAPESYEEIALIEASSDASWSFGEQAKMDAVLKRLKQEAAKVGANGVLLQKTGDKQGESVYVGAGSGGYSGNVGFGVSVGKAFGLTDKTGEGIAIYVKPDNGDAASENDSSEIKEPLKEL</sequence>
<dbReference type="EMBL" id="PIQA01000011">
    <property type="protein sequence ID" value="RUO62787.1"/>
    <property type="molecule type" value="Genomic_DNA"/>
</dbReference>
<evidence type="ECO:0008006" key="5">
    <source>
        <dbReference type="Google" id="ProtNLM"/>
    </source>
</evidence>
<evidence type="ECO:0000256" key="2">
    <source>
        <dbReference type="SAM" id="SignalP"/>
    </source>
</evidence>
<accession>A0A432YP65</accession>
<protein>
    <recommendedName>
        <fullName evidence="5">DUF4156 domain-containing protein</fullName>
    </recommendedName>
</protein>
<feature type="compositionally biased region" description="Basic and acidic residues" evidence="1">
    <location>
        <begin position="155"/>
        <end position="164"/>
    </location>
</feature>
<evidence type="ECO:0000256" key="1">
    <source>
        <dbReference type="SAM" id="MobiDB-lite"/>
    </source>
</evidence>
<evidence type="ECO:0000313" key="4">
    <source>
        <dbReference type="Proteomes" id="UP000288361"/>
    </source>
</evidence>
<feature type="signal peptide" evidence="2">
    <location>
        <begin position="1"/>
        <end position="20"/>
    </location>
</feature>
<organism evidence="3 4">
    <name type="scientific">Idiomarina piscisalsi</name>
    <dbReference type="NCBI Taxonomy" id="1096243"/>
    <lineage>
        <taxon>Bacteria</taxon>
        <taxon>Pseudomonadati</taxon>
        <taxon>Pseudomonadota</taxon>
        <taxon>Gammaproteobacteria</taxon>
        <taxon>Alteromonadales</taxon>
        <taxon>Idiomarinaceae</taxon>
        <taxon>Idiomarina</taxon>
    </lineage>
</organism>
<evidence type="ECO:0000313" key="3">
    <source>
        <dbReference type="EMBL" id="RUO62787.1"/>
    </source>
</evidence>